<reference evidence="3" key="1">
    <citation type="submission" date="2017-02" db="UniProtKB">
        <authorList>
            <consortium name="WormBaseParasite"/>
        </authorList>
    </citation>
    <scope>IDENTIFICATION</scope>
</reference>
<evidence type="ECO:0000313" key="1">
    <source>
        <dbReference type="EMBL" id="VDD96138.1"/>
    </source>
</evidence>
<name>A0A0N4VL43_ENTVE</name>
<proteinExistence type="predicted"/>
<accession>A0A0N4VL43</accession>
<dbReference type="AlphaFoldDB" id="A0A0N4VL43"/>
<dbReference type="EMBL" id="UXUI01011314">
    <property type="protein sequence ID" value="VDD96138.1"/>
    <property type="molecule type" value="Genomic_DNA"/>
</dbReference>
<dbReference type="WBParaSite" id="EVEC_0001159601-mRNA-1">
    <property type="protein sequence ID" value="EVEC_0001159601-mRNA-1"/>
    <property type="gene ID" value="EVEC_0001159601"/>
</dbReference>
<protein>
    <submittedName>
        <fullName evidence="3">Serine-type D-Ala-D-Ala carboxypeptidase</fullName>
    </submittedName>
</protein>
<evidence type="ECO:0000313" key="3">
    <source>
        <dbReference type="WBParaSite" id="EVEC_0001159601-mRNA-1"/>
    </source>
</evidence>
<organism evidence="3">
    <name type="scientific">Enterobius vermicularis</name>
    <name type="common">Human pinworm</name>
    <dbReference type="NCBI Taxonomy" id="51028"/>
    <lineage>
        <taxon>Eukaryota</taxon>
        <taxon>Metazoa</taxon>
        <taxon>Ecdysozoa</taxon>
        <taxon>Nematoda</taxon>
        <taxon>Chromadorea</taxon>
        <taxon>Rhabditida</taxon>
        <taxon>Spirurina</taxon>
        <taxon>Oxyuridomorpha</taxon>
        <taxon>Oxyuroidea</taxon>
        <taxon>Oxyuridae</taxon>
        <taxon>Enterobius</taxon>
    </lineage>
</organism>
<reference evidence="1 2" key="2">
    <citation type="submission" date="2018-10" db="EMBL/GenBank/DDBJ databases">
        <authorList>
            <consortium name="Pathogen Informatics"/>
        </authorList>
    </citation>
    <scope>NUCLEOTIDE SEQUENCE [LARGE SCALE GENOMIC DNA]</scope>
</reference>
<sequence length="110" mass="12493">MFQATQTQIIDFLLKPALYETPDNSYGYDTGKASLYYSKFPQNRFMQTNFYHLSTAASAAAAKRYAKSMLMQKAVSSGSSRRNSYGRRGDYGRTARLSLQMNRLAELCVF</sequence>
<evidence type="ECO:0000313" key="2">
    <source>
        <dbReference type="Proteomes" id="UP000274131"/>
    </source>
</evidence>
<gene>
    <name evidence="1" type="ORF">EVEC_LOCUS10889</name>
</gene>
<dbReference type="Proteomes" id="UP000274131">
    <property type="component" value="Unassembled WGS sequence"/>
</dbReference>
<keyword evidence="2" id="KW-1185">Reference proteome</keyword>